<feature type="region of interest" description="Disordered" evidence="1">
    <location>
        <begin position="390"/>
        <end position="469"/>
    </location>
</feature>
<dbReference type="SMART" id="SM00233">
    <property type="entry name" value="PH"/>
    <property type="match status" value="1"/>
</dbReference>
<gene>
    <name evidence="3" type="ORF">KFE25_010079</name>
</gene>
<dbReference type="Proteomes" id="UP000751190">
    <property type="component" value="Unassembled WGS sequence"/>
</dbReference>
<comment type="caution">
    <text evidence="3">The sequence shown here is derived from an EMBL/GenBank/DDBJ whole genome shotgun (WGS) entry which is preliminary data.</text>
</comment>
<dbReference type="EMBL" id="JAGTXO010000012">
    <property type="protein sequence ID" value="KAG8464711.1"/>
    <property type="molecule type" value="Genomic_DNA"/>
</dbReference>
<keyword evidence="4" id="KW-1185">Reference proteome</keyword>
<dbReference type="AlphaFoldDB" id="A0A8J5XA57"/>
<protein>
    <recommendedName>
        <fullName evidence="2">PH domain-containing protein</fullName>
    </recommendedName>
</protein>
<organism evidence="3 4">
    <name type="scientific">Diacronema lutheri</name>
    <name type="common">Unicellular marine alga</name>
    <name type="synonym">Monochrysis lutheri</name>
    <dbReference type="NCBI Taxonomy" id="2081491"/>
    <lineage>
        <taxon>Eukaryota</taxon>
        <taxon>Haptista</taxon>
        <taxon>Haptophyta</taxon>
        <taxon>Pavlovophyceae</taxon>
        <taxon>Pavlovales</taxon>
        <taxon>Pavlovaceae</taxon>
        <taxon>Diacronema</taxon>
    </lineage>
</organism>
<feature type="domain" description="PH" evidence="2">
    <location>
        <begin position="235"/>
        <end position="359"/>
    </location>
</feature>
<feature type="compositionally biased region" description="Low complexity" evidence="1">
    <location>
        <begin position="438"/>
        <end position="453"/>
    </location>
</feature>
<dbReference type="PROSITE" id="PS50003">
    <property type="entry name" value="PH_DOMAIN"/>
    <property type="match status" value="1"/>
</dbReference>
<proteinExistence type="predicted"/>
<dbReference type="OrthoDB" id="10655363at2759"/>
<dbReference type="InterPro" id="IPR001849">
    <property type="entry name" value="PH_domain"/>
</dbReference>
<dbReference type="InterPro" id="IPR011993">
    <property type="entry name" value="PH-like_dom_sf"/>
</dbReference>
<evidence type="ECO:0000256" key="1">
    <source>
        <dbReference type="SAM" id="MobiDB-lite"/>
    </source>
</evidence>
<evidence type="ECO:0000313" key="3">
    <source>
        <dbReference type="EMBL" id="KAG8464711.1"/>
    </source>
</evidence>
<dbReference type="Gene3D" id="2.30.29.30">
    <property type="entry name" value="Pleckstrin-homology domain (PH domain)/Phosphotyrosine-binding domain (PTB)"/>
    <property type="match status" value="1"/>
</dbReference>
<evidence type="ECO:0000313" key="4">
    <source>
        <dbReference type="Proteomes" id="UP000751190"/>
    </source>
</evidence>
<sequence>MLLDASLDSACVPRRAERKGDAVLLASGGSRADSVATTSELGEQQRSELASVIQRIESLKRRAAAACARASAADSCARARAAELTVVRQDLDAKNARLAATLAQLRTAMRERDAREADMAALFSSQSARAHALIKLATAEADAHAAEATGVRELLGAREKAHVESDARRVAELRLLQIELCASETQAAPAQRIGVAIAPAVTAVPTRAVRSTTAIAVPPLGVVRMPSAMCVELDSILLEGWCLKRSRWLRAWRKRWLVLLSEDGGRSFALLSLKQQPRAHGGVSLRALATERVPVDALVSASTVSLTAADLASVDEQRTADSASTAICVQHPSVTGLVLAGFGPHSAEQWLHAIANAAHAARARNGALREHRGAAETAEWLGAASLFGSPSRPQDRLAQLATSTPPRRAAREPLAELSVASCGGSGRAAARTPVGQTPSSPCSSLAALKLSPSAPTPPPRPPARGGYGSARLAHDVRASPVRRVVACVE</sequence>
<evidence type="ECO:0000259" key="2">
    <source>
        <dbReference type="PROSITE" id="PS50003"/>
    </source>
</evidence>
<dbReference type="SUPFAM" id="SSF50729">
    <property type="entry name" value="PH domain-like"/>
    <property type="match status" value="1"/>
</dbReference>
<accession>A0A8J5XA57</accession>
<name>A0A8J5XA57_DIALT</name>
<reference evidence="3" key="1">
    <citation type="submission" date="2021-05" db="EMBL/GenBank/DDBJ databases">
        <title>The genome of the haptophyte Pavlova lutheri (Diacronema luteri, Pavlovales) - a model for lipid biosynthesis in eukaryotic algae.</title>
        <authorList>
            <person name="Hulatt C.J."/>
            <person name="Posewitz M.C."/>
        </authorList>
    </citation>
    <scope>NUCLEOTIDE SEQUENCE</scope>
    <source>
        <strain evidence="3">NIVA-4/92</strain>
    </source>
</reference>